<dbReference type="EMBL" id="CAXAMM010002136">
    <property type="protein sequence ID" value="CAK8994923.1"/>
    <property type="molecule type" value="Genomic_DNA"/>
</dbReference>
<comment type="caution">
    <text evidence="1">The sequence shown here is derived from an EMBL/GenBank/DDBJ whole genome shotgun (WGS) entry which is preliminary data.</text>
</comment>
<protein>
    <submittedName>
        <fullName evidence="1">Serine/threonine-protein kinase AFC2</fullName>
    </submittedName>
</protein>
<dbReference type="Proteomes" id="UP001642464">
    <property type="component" value="Unassembled WGS sequence"/>
</dbReference>
<evidence type="ECO:0000313" key="2">
    <source>
        <dbReference type="Proteomes" id="UP001642464"/>
    </source>
</evidence>
<reference evidence="1 2" key="1">
    <citation type="submission" date="2024-02" db="EMBL/GenBank/DDBJ databases">
        <authorList>
            <person name="Chen Y."/>
            <person name="Shah S."/>
            <person name="Dougan E. K."/>
            <person name="Thang M."/>
            <person name="Chan C."/>
        </authorList>
    </citation>
    <scope>NUCLEOTIDE SEQUENCE [LARGE SCALE GENOMIC DNA]</scope>
</reference>
<evidence type="ECO:0000313" key="1">
    <source>
        <dbReference type="EMBL" id="CAK8994923.1"/>
    </source>
</evidence>
<proteinExistence type="predicted"/>
<organism evidence="1 2">
    <name type="scientific">Durusdinium trenchii</name>
    <dbReference type="NCBI Taxonomy" id="1381693"/>
    <lineage>
        <taxon>Eukaryota</taxon>
        <taxon>Sar</taxon>
        <taxon>Alveolata</taxon>
        <taxon>Dinophyceae</taxon>
        <taxon>Suessiales</taxon>
        <taxon>Symbiodiniaceae</taxon>
        <taxon>Durusdinium</taxon>
    </lineage>
</organism>
<keyword evidence="1" id="KW-0808">Transferase</keyword>
<keyword evidence="1" id="KW-0418">Kinase</keyword>
<gene>
    <name evidence="1" type="ORF">SCF082_LOCUS4141</name>
</gene>
<sequence>MWCKMLSDASEIPIVVVTDSDRAEFDHPMLWLRSLVHEGDFGLETAAWKILHLQKHGVHSKSCATRSKGHRY</sequence>
<keyword evidence="2" id="KW-1185">Reference proteome</keyword>
<accession>A0ABP0HYZ6</accession>
<name>A0ABP0HYZ6_9DINO</name>
<dbReference type="GO" id="GO:0016301">
    <property type="term" value="F:kinase activity"/>
    <property type="evidence" value="ECO:0007669"/>
    <property type="project" value="UniProtKB-KW"/>
</dbReference>